<dbReference type="SUPFAM" id="SSF54236">
    <property type="entry name" value="Ubiquitin-like"/>
    <property type="match status" value="1"/>
</dbReference>
<dbReference type="OrthoDB" id="267397at2759"/>
<dbReference type="EMBL" id="BEGY01000002">
    <property type="protein sequence ID" value="GAX73072.1"/>
    <property type="molecule type" value="Genomic_DNA"/>
</dbReference>
<dbReference type="Pfam" id="PF00240">
    <property type="entry name" value="ubiquitin"/>
    <property type="match status" value="1"/>
</dbReference>
<name>A0A250WQX6_9CHLO</name>
<dbReference type="InterPro" id="IPR057455">
    <property type="entry name" value="UBFD1_C"/>
</dbReference>
<comment type="caution">
    <text evidence="2">The sequence shown here is derived from an EMBL/GenBank/DDBJ whole genome shotgun (WGS) entry which is preliminary data.</text>
</comment>
<dbReference type="SMART" id="SM00213">
    <property type="entry name" value="UBQ"/>
    <property type="match status" value="1"/>
</dbReference>
<dbReference type="PANTHER" id="PTHR16470:SF0">
    <property type="entry name" value="UBIQUITIN DOMAIN-CONTAINING PROTEIN UBFD1"/>
    <property type="match status" value="1"/>
</dbReference>
<dbReference type="STRING" id="1157962.A0A250WQX6"/>
<dbReference type="InterPro" id="IPR039120">
    <property type="entry name" value="UBFD1"/>
</dbReference>
<accession>A0A250WQX6</accession>
<dbReference type="InterPro" id="IPR029071">
    <property type="entry name" value="Ubiquitin-like_domsf"/>
</dbReference>
<reference evidence="2 3" key="1">
    <citation type="submission" date="2017-08" db="EMBL/GenBank/DDBJ databases">
        <title>Acidophilic green algal genome provides insights into adaptation to an acidic environment.</title>
        <authorList>
            <person name="Hirooka S."/>
            <person name="Hirose Y."/>
            <person name="Kanesaki Y."/>
            <person name="Higuchi S."/>
            <person name="Fujiwara T."/>
            <person name="Onuma R."/>
            <person name="Era A."/>
            <person name="Ohbayashi R."/>
            <person name="Uzuka A."/>
            <person name="Nozaki H."/>
            <person name="Yoshikawa H."/>
            <person name="Miyagishima S.Y."/>
        </authorList>
    </citation>
    <scope>NUCLEOTIDE SEQUENCE [LARGE SCALE GENOMIC DNA]</scope>
    <source>
        <strain evidence="2 3">NIES-2499</strain>
    </source>
</reference>
<dbReference type="Pfam" id="PF25343">
    <property type="entry name" value="PH_UBFD1_C"/>
    <property type="match status" value="1"/>
</dbReference>
<dbReference type="Proteomes" id="UP000232323">
    <property type="component" value="Unassembled WGS sequence"/>
</dbReference>
<organism evidence="2 3">
    <name type="scientific">Chlamydomonas eustigma</name>
    <dbReference type="NCBI Taxonomy" id="1157962"/>
    <lineage>
        <taxon>Eukaryota</taxon>
        <taxon>Viridiplantae</taxon>
        <taxon>Chlorophyta</taxon>
        <taxon>core chlorophytes</taxon>
        <taxon>Chlorophyceae</taxon>
        <taxon>CS clade</taxon>
        <taxon>Chlamydomonadales</taxon>
        <taxon>Chlamydomonadaceae</taxon>
        <taxon>Chlamydomonas</taxon>
    </lineage>
</organism>
<sequence>MEVSDVPDVSPVDDVPNKLEASDIIDFIIVYGKESSKVQRPADSTIMQLKLEIEKKLSIPVSNQKLLTGGKALKDDTATLKAVGIKKGSKIMLLGSSSAVVEAVVPQASNSADSSKWDAAEPTEHISKQKQHAKVLEKGVPEDAIPGVKEKQIPLSDDITSIPALLNSQGAKVRLTFKEELQQIWIASATTTQKVPLSSISKIEGFPIEGKEEYSIVVLYLGSGESSRYWLYYFPSQHVASLKIRILGISSLL</sequence>
<dbReference type="GO" id="GO:0003723">
    <property type="term" value="F:RNA binding"/>
    <property type="evidence" value="ECO:0007669"/>
    <property type="project" value="TreeGrafter"/>
</dbReference>
<gene>
    <name evidence="2" type="ORF">CEUSTIGMA_g525.t1</name>
</gene>
<feature type="domain" description="Ubiquitin-like" evidence="1">
    <location>
        <begin position="32"/>
        <end position="94"/>
    </location>
</feature>
<dbReference type="GO" id="GO:0045296">
    <property type="term" value="F:cadherin binding"/>
    <property type="evidence" value="ECO:0007669"/>
    <property type="project" value="TreeGrafter"/>
</dbReference>
<dbReference type="Gene3D" id="3.10.20.90">
    <property type="entry name" value="Phosphatidylinositol 3-kinase Catalytic Subunit, Chain A, domain 1"/>
    <property type="match status" value="1"/>
</dbReference>
<keyword evidence="3" id="KW-1185">Reference proteome</keyword>
<dbReference type="InterPro" id="IPR000626">
    <property type="entry name" value="Ubiquitin-like_dom"/>
</dbReference>
<evidence type="ECO:0000313" key="2">
    <source>
        <dbReference type="EMBL" id="GAX73072.1"/>
    </source>
</evidence>
<protein>
    <recommendedName>
        <fullName evidence="1">Ubiquitin-like domain-containing protein</fullName>
    </recommendedName>
</protein>
<proteinExistence type="predicted"/>
<dbReference type="PROSITE" id="PS50053">
    <property type="entry name" value="UBIQUITIN_2"/>
    <property type="match status" value="1"/>
</dbReference>
<dbReference type="PANTHER" id="PTHR16470">
    <property type="entry name" value="UBIQUITIN DOMAIN-CONTAINING PROTEIN UBFD1"/>
    <property type="match status" value="1"/>
</dbReference>
<evidence type="ECO:0000313" key="3">
    <source>
        <dbReference type="Proteomes" id="UP000232323"/>
    </source>
</evidence>
<dbReference type="AlphaFoldDB" id="A0A250WQX6"/>
<evidence type="ECO:0000259" key="1">
    <source>
        <dbReference type="PROSITE" id="PS50053"/>
    </source>
</evidence>